<keyword evidence="2" id="KW-1185">Reference proteome</keyword>
<organism evidence="1 2">
    <name type="scientific">Ancylostoma ceylanicum</name>
    <dbReference type="NCBI Taxonomy" id="53326"/>
    <lineage>
        <taxon>Eukaryota</taxon>
        <taxon>Metazoa</taxon>
        <taxon>Ecdysozoa</taxon>
        <taxon>Nematoda</taxon>
        <taxon>Chromadorea</taxon>
        <taxon>Rhabditida</taxon>
        <taxon>Rhabditina</taxon>
        <taxon>Rhabditomorpha</taxon>
        <taxon>Strongyloidea</taxon>
        <taxon>Ancylostomatidae</taxon>
        <taxon>Ancylostomatinae</taxon>
        <taxon>Ancylostoma</taxon>
    </lineage>
</organism>
<accession>A0A016UPT0</accession>
<dbReference type="AlphaFoldDB" id="A0A016UPT0"/>
<evidence type="ECO:0000313" key="1">
    <source>
        <dbReference type="EMBL" id="EYC16931.1"/>
    </source>
</evidence>
<comment type="caution">
    <text evidence="1">The sequence shown here is derived from an EMBL/GenBank/DDBJ whole genome shotgun (WGS) entry which is preliminary data.</text>
</comment>
<dbReference type="EMBL" id="JARK01001368">
    <property type="protein sequence ID" value="EYC16931.1"/>
    <property type="molecule type" value="Genomic_DNA"/>
</dbReference>
<sequence length="91" mass="10613">MMSWPRRPVSIEETLQMNVCVWRLTYARIGYDPLSCVREFARMRWQPVNPPFCYKWLLGSATTSAGKTTIRNETPPARAAYLSLFHINKYA</sequence>
<proteinExistence type="predicted"/>
<evidence type="ECO:0000313" key="2">
    <source>
        <dbReference type="Proteomes" id="UP000024635"/>
    </source>
</evidence>
<gene>
    <name evidence="1" type="primary">Acey_s0032.g2573</name>
    <name evidence="1" type="ORF">Y032_0032g2573</name>
</gene>
<dbReference type="Proteomes" id="UP000024635">
    <property type="component" value="Unassembled WGS sequence"/>
</dbReference>
<name>A0A016UPT0_9BILA</name>
<reference evidence="2" key="1">
    <citation type="journal article" date="2015" name="Nat. Genet.">
        <title>The genome and transcriptome of the zoonotic hookworm Ancylostoma ceylanicum identify infection-specific gene families.</title>
        <authorList>
            <person name="Schwarz E.M."/>
            <person name="Hu Y."/>
            <person name="Antoshechkin I."/>
            <person name="Miller M.M."/>
            <person name="Sternberg P.W."/>
            <person name="Aroian R.V."/>
        </authorList>
    </citation>
    <scope>NUCLEOTIDE SEQUENCE</scope>
    <source>
        <strain evidence="2">HY135</strain>
    </source>
</reference>
<protein>
    <submittedName>
        <fullName evidence="1">Uncharacterized protein</fullName>
    </submittedName>
</protein>